<protein>
    <submittedName>
        <fullName evidence="4">RbsD/FucU domain-containing protein</fullName>
    </submittedName>
</protein>
<evidence type="ECO:0000313" key="4">
    <source>
        <dbReference type="EMBL" id="MDH8677342.1"/>
    </source>
</evidence>
<dbReference type="InterPro" id="IPR050443">
    <property type="entry name" value="RbsD/FucU_mutarotase"/>
</dbReference>
<accession>A0ABT6NAA1</accession>
<comment type="catalytic activity">
    <reaction evidence="1">
        <text>beta-D-ribopyranose = beta-D-ribofuranose</text>
        <dbReference type="Rhea" id="RHEA:25432"/>
        <dbReference type="ChEBI" id="CHEBI:27476"/>
        <dbReference type="ChEBI" id="CHEBI:47002"/>
        <dbReference type="EC" id="5.4.99.62"/>
    </reaction>
</comment>
<dbReference type="PANTHER" id="PTHR31690:SF4">
    <property type="entry name" value="FUCOSE MUTAROTASE"/>
    <property type="match status" value="1"/>
</dbReference>
<keyword evidence="2" id="KW-0413">Isomerase</keyword>
<dbReference type="Proteomes" id="UP001158045">
    <property type="component" value="Unassembled WGS sequence"/>
</dbReference>
<evidence type="ECO:0000256" key="1">
    <source>
        <dbReference type="ARBA" id="ARBA00000223"/>
    </source>
</evidence>
<dbReference type="RefSeq" id="WP_281093153.1">
    <property type="nucleotide sequence ID" value="NZ_JARYZI010000002.1"/>
</dbReference>
<evidence type="ECO:0000313" key="5">
    <source>
        <dbReference type="Proteomes" id="UP001158045"/>
    </source>
</evidence>
<sequence length="132" mass="14259">MLKGIPRIISPELLKILCEMGHGDTLVIADGNFPAASLSSKLITLSGHGSIAVLEAILELFPLDEAPITQIGVMETADQSKPEIWEAYAKHATELVPIERYAFYEKAKNAYCIIATSESALYANAILTKGVL</sequence>
<gene>
    <name evidence="4" type="ORF">QE109_04235</name>
</gene>
<dbReference type="Gene3D" id="3.40.1650.10">
    <property type="entry name" value="RbsD-like domain"/>
    <property type="match status" value="1"/>
</dbReference>
<keyword evidence="5" id="KW-1185">Reference proteome</keyword>
<evidence type="ECO:0000256" key="2">
    <source>
        <dbReference type="ARBA" id="ARBA00023235"/>
    </source>
</evidence>
<comment type="catalytic activity">
    <reaction evidence="3">
        <text>alpha-L-fucose = beta-L-fucose</text>
        <dbReference type="Rhea" id="RHEA:25580"/>
        <dbReference type="ChEBI" id="CHEBI:42548"/>
        <dbReference type="ChEBI" id="CHEBI:42589"/>
        <dbReference type="EC" id="5.1.3.29"/>
    </reaction>
</comment>
<name>A0ABT6NAA1_9FIRM</name>
<dbReference type="InterPro" id="IPR023750">
    <property type="entry name" value="RbsD-like_sf"/>
</dbReference>
<dbReference type="InterPro" id="IPR007721">
    <property type="entry name" value="RbsD_FucU"/>
</dbReference>
<comment type="caution">
    <text evidence="4">The sequence shown here is derived from an EMBL/GenBank/DDBJ whole genome shotgun (WGS) entry which is preliminary data.</text>
</comment>
<evidence type="ECO:0000256" key="3">
    <source>
        <dbReference type="ARBA" id="ARBA00036324"/>
    </source>
</evidence>
<dbReference type="SUPFAM" id="SSF102546">
    <property type="entry name" value="RbsD-like"/>
    <property type="match status" value="1"/>
</dbReference>
<dbReference type="Pfam" id="PF05025">
    <property type="entry name" value="RbsD_FucU"/>
    <property type="match status" value="1"/>
</dbReference>
<dbReference type="EMBL" id="JARYZI010000002">
    <property type="protein sequence ID" value="MDH8677342.1"/>
    <property type="molecule type" value="Genomic_DNA"/>
</dbReference>
<organism evidence="4 5">
    <name type="scientific">Fusibacter bizertensis</name>
    <dbReference type="NCBI Taxonomy" id="1488331"/>
    <lineage>
        <taxon>Bacteria</taxon>
        <taxon>Bacillati</taxon>
        <taxon>Bacillota</taxon>
        <taxon>Clostridia</taxon>
        <taxon>Eubacteriales</taxon>
        <taxon>Eubacteriales Family XII. Incertae Sedis</taxon>
        <taxon>Fusibacter</taxon>
    </lineage>
</organism>
<reference evidence="4 5" key="1">
    <citation type="submission" date="2023-04" db="EMBL/GenBank/DDBJ databases">
        <title>Fusibacter bizertensis strain WBS, isolated from littoral bottom sediments of the Arctic seas - biochemical and genomic analysis.</title>
        <authorList>
            <person name="Brioukhanov A.L."/>
        </authorList>
    </citation>
    <scope>NUCLEOTIDE SEQUENCE [LARGE SCALE GENOMIC DNA]</scope>
    <source>
        <strain evidence="4 5">WBS</strain>
    </source>
</reference>
<dbReference type="PANTHER" id="PTHR31690">
    <property type="entry name" value="FUCOSE MUTAROTASE"/>
    <property type="match status" value="1"/>
</dbReference>
<proteinExistence type="predicted"/>